<dbReference type="Proteomes" id="UP000821598">
    <property type="component" value="Unassembled WGS sequence"/>
</dbReference>
<dbReference type="InterPro" id="IPR010127">
    <property type="entry name" value="Phasin_subfam-1"/>
</dbReference>
<keyword evidence="3" id="KW-1185">Reference proteome</keyword>
<name>A0ABX2NXH4_9BURK</name>
<comment type="caution">
    <text evidence="2">The sequence shown here is derived from an EMBL/GenBank/DDBJ whole genome shotgun (WGS) entry which is preliminary data.</text>
</comment>
<dbReference type="Pfam" id="PF09361">
    <property type="entry name" value="Phasin_2"/>
    <property type="match status" value="1"/>
</dbReference>
<evidence type="ECO:0000313" key="2">
    <source>
        <dbReference type="EMBL" id="NVI09231.1"/>
    </source>
</evidence>
<proteinExistence type="predicted"/>
<feature type="domain" description="Phasin" evidence="1">
    <location>
        <begin position="5"/>
        <end position="104"/>
    </location>
</feature>
<dbReference type="RefSeq" id="WP_176369648.1">
    <property type="nucleotide sequence ID" value="NZ_JBNDMS010000003.1"/>
</dbReference>
<reference evidence="2 3" key="1">
    <citation type="submission" date="2019-08" db="EMBL/GenBank/DDBJ databases">
        <title>Paraburkholderia simonii sp. nov. and P. youngii sp. nov. Brazilian and Mexican Mimosa-associated rhizobia.</title>
        <authorList>
            <person name="Mavima L."/>
            <person name="Beukes C.W."/>
            <person name="Palmer M."/>
            <person name="De Meyer S.E."/>
            <person name="James E.K."/>
            <person name="Maluk M."/>
            <person name="Avontuur J.R."/>
            <person name="Chan W.Y."/>
            <person name="Venter S.N."/>
            <person name="Steenkamp E.T."/>
        </authorList>
    </citation>
    <scope>NUCLEOTIDE SEQUENCE [LARGE SCALE GENOMIC DNA]</scope>
    <source>
        <strain evidence="2 3">JPY454</strain>
    </source>
</reference>
<accession>A0ABX2NXH4</accession>
<evidence type="ECO:0000259" key="1">
    <source>
        <dbReference type="Pfam" id="PF09361"/>
    </source>
</evidence>
<sequence>MLNREQIAAIQNVTLGYLFDLGDKTVESVGKLAALNNQWTCTTLVDMFELVQKSLSSKESKEHRNWLALQDNFAERMTERVLTYSRQAVDIVLVTQTEFARIVQVQGSACRRQVQTMVEDVAKNVPVTIALNSAISAADSLCESLRSAGRQEVEVAKSNLEVGAEALKSTKPVATNKTSN</sequence>
<evidence type="ECO:0000313" key="3">
    <source>
        <dbReference type="Proteomes" id="UP000821598"/>
    </source>
</evidence>
<dbReference type="InterPro" id="IPR018968">
    <property type="entry name" value="Phasin"/>
</dbReference>
<dbReference type="NCBIfam" id="TIGR01841">
    <property type="entry name" value="phasin"/>
    <property type="match status" value="1"/>
</dbReference>
<gene>
    <name evidence="2" type="ORF">FSB64_37225</name>
</gene>
<organism evidence="2 3">
    <name type="scientific">Paraburkholderia youngii</name>
    <dbReference type="NCBI Taxonomy" id="2782701"/>
    <lineage>
        <taxon>Bacteria</taxon>
        <taxon>Pseudomonadati</taxon>
        <taxon>Pseudomonadota</taxon>
        <taxon>Betaproteobacteria</taxon>
        <taxon>Burkholderiales</taxon>
        <taxon>Burkholderiaceae</taxon>
        <taxon>Paraburkholderia</taxon>
    </lineage>
</organism>
<protein>
    <submittedName>
        <fullName evidence="2">Phasin family protein</fullName>
    </submittedName>
</protein>
<dbReference type="EMBL" id="VOMC01000069">
    <property type="protein sequence ID" value="NVI09231.1"/>
    <property type="molecule type" value="Genomic_DNA"/>
</dbReference>